<evidence type="ECO:0000313" key="1">
    <source>
        <dbReference type="EMBL" id="ACY96730.1"/>
    </source>
</evidence>
<name>D1A8N5_THECD</name>
<organism evidence="1 2">
    <name type="scientific">Thermomonospora curvata (strain ATCC 19995 / DSM 43183 / JCM 3096 / KCTC 9072 / NBRC 15933 / NCIMB 10081 / Henssen B9)</name>
    <dbReference type="NCBI Taxonomy" id="471852"/>
    <lineage>
        <taxon>Bacteria</taxon>
        <taxon>Bacillati</taxon>
        <taxon>Actinomycetota</taxon>
        <taxon>Actinomycetes</taxon>
        <taxon>Streptosporangiales</taxon>
        <taxon>Thermomonosporaceae</taxon>
        <taxon>Thermomonospora</taxon>
    </lineage>
</organism>
<dbReference type="STRING" id="471852.Tcur_1145"/>
<reference evidence="1 2" key="1">
    <citation type="journal article" date="2011" name="Stand. Genomic Sci.">
        <title>Complete genome sequence of Thermomonospora curvata type strain (B9).</title>
        <authorList>
            <person name="Chertkov O."/>
            <person name="Sikorski J."/>
            <person name="Nolan M."/>
            <person name="Lapidus A."/>
            <person name="Lucas S."/>
            <person name="Del Rio T.G."/>
            <person name="Tice H."/>
            <person name="Cheng J.F."/>
            <person name="Goodwin L."/>
            <person name="Pitluck S."/>
            <person name="Liolios K."/>
            <person name="Ivanova N."/>
            <person name="Mavromatis K."/>
            <person name="Mikhailova N."/>
            <person name="Ovchinnikova G."/>
            <person name="Pati A."/>
            <person name="Chen A."/>
            <person name="Palaniappan K."/>
            <person name="Djao O.D."/>
            <person name="Land M."/>
            <person name="Hauser L."/>
            <person name="Chang Y.J."/>
            <person name="Jeffries C.D."/>
            <person name="Brettin T."/>
            <person name="Han C."/>
            <person name="Detter J.C."/>
            <person name="Rohde M."/>
            <person name="Goker M."/>
            <person name="Woyke T."/>
            <person name="Bristow J."/>
            <person name="Eisen J.A."/>
            <person name="Markowitz V."/>
            <person name="Hugenholtz P."/>
            <person name="Klenk H.P."/>
            <person name="Kyrpides N.C."/>
        </authorList>
    </citation>
    <scope>NUCLEOTIDE SEQUENCE [LARGE SCALE GENOMIC DNA]</scope>
    <source>
        <strain evidence="2">ATCC 19995 / DSM 43183 / JCM 3096 / KCTC 9072 / NBRC 15933 / NCIMB 10081 / Henssen B9</strain>
    </source>
</reference>
<protein>
    <submittedName>
        <fullName evidence="1">Uncharacterized protein</fullName>
    </submittedName>
</protein>
<gene>
    <name evidence="1" type="ordered locus">Tcur_1145</name>
</gene>
<dbReference type="EMBL" id="CP001738">
    <property type="protein sequence ID" value="ACY96730.1"/>
    <property type="molecule type" value="Genomic_DNA"/>
</dbReference>
<sequence length="133" mass="13817">MGMQGRTHGEVTIAGRQTPEGLTLVTRGLAERGLPELAVTGLPLLLGRGWARLLAALAVRLAACGGDPPGDLTLTPDDVSAIGAATRPGWSSLTVGLARDGDRLTPVPPPGYDGPPERWYADAVTRVFPTLRG</sequence>
<dbReference type="AlphaFoldDB" id="D1A8N5"/>
<evidence type="ECO:0000313" key="2">
    <source>
        <dbReference type="Proteomes" id="UP000001918"/>
    </source>
</evidence>
<keyword evidence="2" id="KW-1185">Reference proteome</keyword>
<dbReference type="Proteomes" id="UP000001918">
    <property type="component" value="Chromosome"/>
</dbReference>
<proteinExistence type="predicted"/>
<dbReference type="HOGENOM" id="CLU_1905764_0_0_11"/>
<dbReference type="KEGG" id="tcu:Tcur_1145"/>
<accession>D1A8N5</accession>